<reference evidence="2 3" key="1">
    <citation type="journal article" date="2006" name="Nature">
        <title>Insights from the genome of the biotrophic fungal plant pathogen Ustilago maydis.</title>
        <authorList>
            <person name="Kamper J."/>
            <person name="Kahmann R."/>
            <person name="Bolker M."/>
            <person name="Ma L.J."/>
            <person name="Brefort T."/>
            <person name="Saville B.J."/>
            <person name="Banuett F."/>
            <person name="Kronstad J.W."/>
            <person name="Gold S.E."/>
            <person name="Muller O."/>
            <person name="Perlin M.H."/>
            <person name="Wosten H.A."/>
            <person name="de Vries R."/>
            <person name="Ruiz-Herrera J."/>
            <person name="Reynaga-Pena C.G."/>
            <person name="Snetselaar K."/>
            <person name="McCann M."/>
            <person name="Perez-Martin J."/>
            <person name="Feldbrugge M."/>
            <person name="Basse C.W."/>
            <person name="Steinberg G."/>
            <person name="Ibeas J.I."/>
            <person name="Holloman W."/>
            <person name="Guzman P."/>
            <person name="Farman M."/>
            <person name="Stajich J.E."/>
            <person name="Sentandreu R."/>
            <person name="Gonzalez-Prieto J.M."/>
            <person name="Kennell J.C."/>
            <person name="Molina L."/>
            <person name="Schirawski J."/>
            <person name="Mendoza-Mendoza A."/>
            <person name="Greilinger D."/>
            <person name="Munch K."/>
            <person name="Rossel N."/>
            <person name="Scherer M."/>
            <person name="Vranes M."/>
            <person name="Ladendorf O."/>
            <person name="Vincon V."/>
            <person name="Fuchs U."/>
            <person name="Sandrock B."/>
            <person name="Meng S."/>
            <person name="Ho E.C."/>
            <person name="Cahill M.J."/>
            <person name="Boyce K.J."/>
            <person name="Klose J."/>
            <person name="Klosterman S.J."/>
            <person name="Deelstra H.J."/>
            <person name="Ortiz-Castellanos L."/>
            <person name="Li W."/>
            <person name="Sanchez-Alonso P."/>
            <person name="Schreier P.H."/>
            <person name="Hauser-Hahn I."/>
            <person name="Vaupel M."/>
            <person name="Koopmann E."/>
            <person name="Friedrich G."/>
            <person name="Voss H."/>
            <person name="Schluter T."/>
            <person name="Margolis J."/>
            <person name="Platt D."/>
            <person name="Swimmer C."/>
            <person name="Gnirke A."/>
            <person name="Chen F."/>
            <person name="Vysotskaia V."/>
            <person name="Mannhaupt G."/>
            <person name="Guldener U."/>
            <person name="Munsterkotter M."/>
            <person name="Haase D."/>
            <person name="Oesterheld M."/>
            <person name="Mewes H.W."/>
            <person name="Mauceli E.W."/>
            <person name="DeCaprio D."/>
            <person name="Wade C.M."/>
            <person name="Butler J."/>
            <person name="Young S."/>
            <person name="Jaffe D.B."/>
            <person name="Calvo S."/>
            <person name="Nusbaum C."/>
            <person name="Galagan J."/>
            <person name="Birren B.W."/>
        </authorList>
    </citation>
    <scope>NUCLEOTIDE SEQUENCE [LARGE SCALE GENOMIC DNA]</scope>
    <source>
        <strain evidence="3">DSM 14603 / FGSC 9021 / UM521</strain>
    </source>
</reference>
<dbReference type="RefSeq" id="XP_011387314.1">
    <property type="nucleotide sequence ID" value="XM_011389012.1"/>
</dbReference>
<dbReference type="AlphaFoldDB" id="A0A0D1CYJ0"/>
<feature type="compositionally biased region" description="Polar residues" evidence="1">
    <location>
        <begin position="293"/>
        <end position="310"/>
    </location>
</feature>
<dbReference type="eggNOG" id="ENOG502RCEP">
    <property type="taxonomic scope" value="Eukaryota"/>
</dbReference>
<feature type="compositionally biased region" description="Basic and acidic residues" evidence="1">
    <location>
        <begin position="578"/>
        <end position="587"/>
    </location>
</feature>
<evidence type="ECO:0000256" key="1">
    <source>
        <dbReference type="SAM" id="MobiDB-lite"/>
    </source>
</evidence>
<feature type="compositionally biased region" description="Polar residues" evidence="1">
    <location>
        <begin position="364"/>
        <end position="380"/>
    </location>
</feature>
<name>A0A0D1CYJ0_MYCMD</name>
<keyword evidence="3" id="KW-1185">Reference proteome</keyword>
<feature type="compositionally biased region" description="Low complexity" evidence="1">
    <location>
        <begin position="1"/>
        <end position="16"/>
    </location>
</feature>
<feature type="compositionally biased region" description="Low complexity" evidence="1">
    <location>
        <begin position="258"/>
        <end position="270"/>
    </location>
</feature>
<evidence type="ECO:0000313" key="3">
    <source>
        <dbReference type="Proteomes" id="UP000000561"/>
    </source>
</evidence>
<feature type="compositionally biased region" description="Pro residues" evidence="1">
    <location>
        <begin position="746"/>
        <end position="761"/>
    </location>
</feature>
<feature type="region of interest" description="Disordered" evidence="1">
    <location>
        <begin position="625"/>
        <end position="657"/>
    </location>
</feature>
<evidence type="ECO:0000313" key="2">
    <source>
        <dbReference type="EMBL" id="KIS71388.1"/>
    </source>
</evidence>
<feature type="region of interest" description="Disordered" evidence="1">
    <location>
        <begin position="251"/>
        <end position="270"/>
    </location>
</feature>
<dbReference type="OrthoDB" id="2556718at2759"/>
<feature type="region of interest" description="Disordered" evidence="1">
    <location>
        <begin position="364"/>
        <end position="395"/>
    </location>
</feature>
<feature type="region of interest" description="Disordered" evidence="1">
    <location>
        <begin position="1"/>
        <end position="54"/>
    </location>
</feature>
<accession>A0A0D1CYJ0</accession>
<organism evidence="2 3">
    <name type="scientific">Mycosarcoma maydis</name>
    <name type="common">Corn smut fungus</name>
    <name type="synonym">Ustilago maydis</name>
    <dbReference type="NCBI Taxonomy" id="5270"/>
    <lineage>
        <taxon>Eukaryota</taxon>
        <taxon>Fungi</taxon>
        <taxon>Dikarya</taxon>
        <taxon>Basidiomycota</taxon>
        <taxon>Ustilaginomycotina</taxon>
        <taxon>Ustilaginomycetes</taxon>
        <taxon>Ustilaginales</taxon>
        <taxon>Ustilaginaceae</taxon>
        <taxon>Mycosarcoma</taxon>
    </lineage>
</organism>
<feature type="region of interest" description="Disordered" evidence="1">
    <location>
        <begin position="114"/>
        <end position="133"/>
    </location>
</feature>
<dbReference type="VEuPathDB" id="FungiDB:UMAG_10228"/>
<proteinExistence type="predicted"/>
<gene>
    <name evidence="2" type="ORF">UMAG_10228</name>
</gene>
<feature type="compositionally biased region" description="Polar residues" evidence="1">
    <location>
        <begin position="41"/>
        <end position="54"/>
    </location>
</feature>
<dbReference type="KEGG" id="uma:UMAG_10228"/>
<feature type="compositionally biased region" description="Low complexity" evidence="1">
    <location>
        <begin position="25"/>
        <end position="40"/>
    </location>
</feature>
<feature type="region of interest" description="Disordered" evidence="1">
    <location>
        <begin position="693"/>
        <end position="714"/>
    </location>
</feature>
<feature type="region of interest" description="Disordered" evidence="1">
    <location>
        <begin position="277"/>
        <end position="319"/>
    </location>
</feature>
<protein>
    <submittedName>
        <fullName evidence="2">Uncharacterized protein</fullName>
    </submittedName>
</protein>
<feature type="region of interest" description="Disordered" evidence="1">
    <location>
        <begin position="730"/>
        <end position="763"/>
    </location>
</feature>
<feature type="compositionally biased region" description="Polar residues" evidence="1">
    <location>
        <begin position="733"/>
        <end position="744"/>
    </location>
</feature>
<dbReference type="Proteomes" id="UP000000561">
    <property type="component" value="Chromosome 2"/>
</dbReference>
<sequence>MSISNSTSTSDDTITSMPIDRLEQVRSSVSPPRVSTKTTPYSITHETSNTEPSANRCSIRPIERRQFQRLPIPTALFVAAAHGDSTERTNASELPVDVKIVSDPSIYQAESEEETECFSDSPGHSPISEFRFSPKSRSPRAVYAALRSGLKRGRRSRDRITPGIVSGQVLDPPHSRELRFRIRSEPQEPVVPKKKVLSRKPIPAKLFQDLDSRTEAKQRSFSVPETFSVAHLNNSSDVALEIEQGNTLGLYLSGNPKQSQQSHQDQQLSTSTYEALISPTPIGKSDNAAQKPFSESEQDSALVSPAQPQQRLRRTTRSISESHADCRRFSLVGSGCANVHSAHRTQGKPVASIGGALCELTSYSDHSNSDTGSDDSQTFSRRVRTRSGSEPVRPTSAVVEEARRLSVGQQAPILRRVSRKREGEMRSVYLARKSSLLNQSSPTSEISYMTNSPQKHLQPLLVQNLPIDTDKESIEVLKTPDPDPTTDCAFGTSSDPLYPHAFLSSSNLSHGMCSTDSTRCDIGSFGPAGKSSSETSMASLMVLQQQIQMKNFQRQFAPPVADPHPSPERVAAGKRREKRDVSEAEQKYVADVDAKRKDSRVRAEAMEEDEGRLVRQYGALRIKNWPSSGEEAEEGGGSQGTMYRGTSSEGEGGSTKLGLRHMFSNPILAVEKEVEGGMGSLRQRRAKPPISITTLPTHHQHHHSASSSSSHSSRVSADIIGAAISLRKKHSRTNILSPTTSASIHSPPPCPPPTTPLPQLPTPRSAPIVANDSAAKHGLSTKRSFVRCSSTPVSPFEATHPQVDERHAVRGTAKSQSCNLLSPMQPLTALSASTSITNSESGAEAWNDTTTADSSVLHTPPLTGGLTAPFFDKTRPSQQPKTPLSALTDISVATPVTAQPTAAVGDKFDSLLAYLSSKPRTGDIAEQSDDNIPRIACKSSSNHHGQGTIATASEGDVTQEPVVYGLAL</sequence>
<dbReference type="GeneID" id="23566286"/>
<dbReference type="EMBL" id="CM003141">
    <property type="protein sequence ID" value="KIS71388.1"/>
    <property type="molecule type" value="Genomic_DNA"/>
</dbReference>
<feature type="region of interest" description="Disordered" evidence="1">
    <location>
        <begin position="557"/>
        <end position="587"/>
    </location>
</feature>
<dbReference type="InParanoid" id="A0A0D1CYJ0"/>